<dbReference type="PANTHER" id="PTHR47219:SF13">
    <property type="entry name" value="RUN AND TBC1 DOMAIN-CONTAINING PROTEIN 3"/>
    <property type="match status" value="1"/>
</dbReference>
<dbReference type="SUPFAM" id="SSF50044">
    <property type="entry name" value="SH3-domain"/>
    <property type="match status" value="1"/>
</dbReference>
<evidence type="ECO:0000256" key="3">
    <source>
        <dbReference type="ARBA" id="ARBA00030864"/>
    </source>
</evidence>
<dbReference type="SMART" id="SM00164">
    <property type="entry name" value="TBC"/>
    <property type="match status" value="1"/>
</dbReference>
<dbReference type="SMART" id="SM00593">
    <property type="entry name" value="RUN"/>
    <property type="match status" value="1"/>
</dbReference>
<evidence type="ECO:0000313" key="8">
    <source>
        <dbReference type="EMBL" id="OZC09222.1"/>
    </source>
</evidence>
<dbReference type="Pfam" id="PF07653">
    <property type="entry name" value="SH3_2"/>
    <property type="match status" value="1"/>
</dbReference>
<dbReference type="FunFam" id="1.10.8.270:FF:000026">
    <property type="entry name" value="TBC (Tre-2/Bub2/Cdc16) domain family"/>
    <property type="match status" value="1"/>
</dbReference>
<comment type="similarity">
    <text evidence="1">Belongs to the small G protein signaling modulator family.</text>
</comment>
<sequence>MYNRTSFQGKDAKYAETISDEEDEKGIKYYAMENYWQKEADIPVHQSIFNMSEQPFSAINATLLPDSFAETSEIFDEFGFHIDCINSNNLLPVETSQNRMRWIALLEFGHDDVKDELTWSKVDVEKLDYEKLVNLIHEVGITHSLRPFLWPRFCGATKKKLTSAFNYIDVIKQCDKDKSSISMQIEKDLLRTLPNNICFRYTDSKGIESLRRVMNSVVYVYPDIGYCQGIGVIAASLLLFCPEETAFWIIASLIEDVFPSIYYSRSFLGLQADERISQQLIGMYLPELGRILKDNDVELSLITINWFLTAFASVLSMRVLLRVWDCLFVFGGVTMFRVLISILKIKEDDLIELKYSENVAAELFNTISQIPASISNPEYLMELCTSFEFSITAEFIETARRHQQAILLAGQGFIINTNNDTNLPKQHVRRRKLAGSKSFMQQIFALSKEQDMESDPKTKNVRLTELIVNLRDAVLHICQYFIECDESLKEIVNLQFNQYLLNSSDVREEGGISFAVSCGGGVIGDHSVMLMNSDERIELTYKAIDRTAYAKGVVRAVIWLYENKRKIPVLYSMQTVKGKLQGKEITFEKTSVGATENVIMAATLAKGVTTINNAVTEPEADYTAEDYQNEKEEFLKTRHHEYRRARALLDFRRQDEDELGFRKNDIITVICEKDEHCWIGEVNGLRGWFPAKFVEIVNDRGRDYTIYGDEAVCPEITDKIRKRLASVLKLILEHGLRKSGVLNFASHPWHFVEEISQSFVQKHYNAVYSRLTLCSTFSLDQDGEVLTPEELLFRAVKLINESHNAVGAQMDVKFRSLIALGVCEQCLHLWFDLLCSYPEQEQIRNKFYHSWSFIRSPIWRLIKCELRLLAQFSFNLSVDYEIVDVVRRKKNLNLDETLKKKAFSNMLPTTIRSSFDQPLKEDVRDMLIKHHLFSWDL</sequence>
<dbReference type="InterPro" id="IPR036968">
    <property type="entry name" value="Enolpyruvate_Tfrase_sf"/>
</dbReference>
<dbReference type="Pfam" id="PF00566">
    <property type="entry name" value="RabGAP-TBC"/>
    <property type="match status" value="1"/>
</dbReference>
<dbReference type="InterPro" id="IPR050302">
    <property type="entry name" value="Rab_GAP_TBC_domain"/>
</dbReference>
<accession>A0A238BVC5</accession>
<dbReference type="InterPro" id="IPR035969">
    <property type="entry name" value="Rab-GAP_TBC_sf"/>
</dbReference>
<dbReference type="InterPro" id="IPR037213">
    <property type="entry name" value="Run_dom_sf"/>
</dbReference>
<dbReference type="Gene3D" id="1.20.58.900">
    <property type="match status" value="1"/>
</dbReference>
<dbReference type="EMBL" id="KZ269996">
    <property type="protein sequence ID" value="OZC09222.1"/>
    <property type="molecule type" value="Genomic_DNA"/>
</dbReference>
<dbReference type="Gene3D" id="3.65.10.10">
    <property type="entry name" value="Enolpyruvate transferase domain"/>
    <property type="match status" value="1"/>
</dbReference>
<feature type="domain" description="RUN" evidence="7">
    <location>
        <begin position="715"/>
        <end position="881"/>
    </location>
</feature>
<evidence type="ECO:0000259" key="6">
    <source>
        <dbReference type="PROSITE" id="PS50086"/>
    </source>
</evidence>
<evidence type="ECO:0000259" key="7">
    <source>
        <dbReference type="PROSITE" id="PS50826"/>
    </source>
</evidence>
<dbReference type="InterPro" id="IPR013792">
    <property type="entry name" value="RNA3'P_cycl/enolpyr_Trfase_a/b"/>
</dbReference>
<dbReference type="Gene3D" id="3.30.360.10">
    <property type="entry name" value="Dihydrodipicolinate Reductase, domain 2"/>
    <property type="match status" value="1"/>
</dbReference>
<gene>
    <name evidence="8" type="ORF">X798_03766</name>
</gene>
<dbReference type="CDD" id="cd17688">
    <property type="entry name" value="RUN_SGSM3"/>
    <property type="match status" value="1"/>
</dbReference>
<dbReference type="AlphaFoldDB" id="A0A238BVC5"/>
<dbReference type="PROSITE" id="PS50826">
    <property type="entry name" value="RUN"/>
    <property type="match status" value="1"/>
</dbReference>
<organism evidence="8 9">
    <name type="scientific">Onchocerca flexuosa</name>
    <dbReference type="NCBI Taxonomy" id="387005"/>
    <lineage>
        <taxon>Eukaryota</taxon>
        <taxon>Metazoa</taxon>
        <taxon>Ecdysozoa</taxon>
        <taxon>Nematoda</taxon>
        <taxon>Chromadorea</taxon>
        <taxon>Rhabditida</taxon>
        <taxon>Spirurina</taxon>
        <taxon>Spiruromorpha</taxon>
        <taxon>Filarioidea</taxon>
        <taxon>Onchocercidae</taxon>
        <taxon>Onchocerca</taxon>
    </lineage>
</organism>
<dbReference type="InterPro" id="IPR036028">
    <property type="entry name" value="SH3-like_dom_sf"/>
</dbReference>
<dbReference type="Pfam" id="PF05173">
    <property type="entry name" value="DapB_C"/>
    <property type="match status" value="1"/>
</dbReference>
<dbReference type="Gene3D" id="3.40.50.720">
    <property type="entry name" value="NAD(P)-binding Rossmann-like Domain"/>
    <property type="match status" value="1"/>
</dbReference>
<dbReference type="GO" id="GO:0009089">
    <property type="term" value="P:lysine biosynthetic process via diaminopimelate"/>
    <property type="evidence" value="ECO:0007669"/>
    <property type="project" value="InterPro"/>
</dbReference>
<proteinExistence type="inferred from homology"/>
<dbReference type="PROSITE" id="PS50002">
    <property type="entry name" value="SH3"/>
    <property type="match status" value="1"/>
</dbReference>
<dbReference type="InterPro" id="IPR022663">
    <property type="entry name" value="DapB_C"/>
</dbReference>
<name>A0A238BVC5_9BILA</name>
<dbReference type="GO" id="GO:0005096">
    <property type="term" value="F:GTPase activator activity"/>
    <property type="evidence" value="ECO:0007669"/>
    <property type="project" value="TreeGrafter"/>
</dbReference>
<evidence type="ECO:0000256" key="1">
    <source>
        <dbReference type="ARBA" id="ARBA00006296"/>
    </source>
</evidence>
<dbReference type="Proteomes" id="UP000242913">
    <property type="component" value="Unassembled WGS sequence"/>
</dbReference>
<dbReference type="GO" id="GO:0031267">
    <property type="term" value="F:small GTPase binding"/>
    <property type="evidence" value="ECO:0007669"/>
    <property type="project" value="TreeGrafter"/>
</dbReference>
<dbReference type="PANTHER" id="PTHR47219">
    <property type="entry name" value="RAB GTPASE-ACTIVATING PROTEIN 1-LIKE"/>
    <property type="match status" value="1"/>
</dbReference>
<keyword evidence="9" id="KW-1185">Reference proteome</keyword>
<dbReference type="InterPro" id="IPR001452">
    <property type="entry name" value="SH3_domain"/>
</dbReference>
<evidence type="ECO:0000313" key="9">
    <source>
        <dbReference type="Proteomes" id="UP000242913"/>
    </source>
</evidence>
<evidence type="ECO:0000259" key="5">
    <source>
        <dbReference type="PROSITE" id="PS50002"/>
    </source>
</evidence>
<evidence type="ECO:0000256" key="2">
    <source>
        <dbReference type="ARBA" id="ARBA00022443"/>
    </source>
</evidence>
<feature type="domain" description="SH3" evidence="5">
    <location>
        <begin position="640"/>
        <end position="699"/>
    </location>
</feature>
<dbReference type="PROSITE" id="PS50086">
    <property type="entry name" value="TBC_RABGAP"/>
    <property type="match status" value="1"/>
</dbReference>
<dbReference type="InterPro" id="IPR004012">
    <property type="entry name" value="Run_dom"/>
</dbReference>
<dbReference type="Gene3D" id="1.10.472.80">
    <property type="entry name" value="Ypt/Rab-GAP domain of gyp1p, domain 3"/>
    <property type="match status" value="1"/>
</dbReference>
<dbReference type="Pfam" id="PF02759">
    <property type="entry name" value="RUN"/>
    <property type="match status" value="1"/>
</dbReference>
<dbReference type="SUPFAM" id="SSF140741">
    <property type="entry name" value="RUN domain-like"/>
    <property type="match status" value="1"/>
</dbReference>
<protein>
    <recommendedName>
        <fullName evidence="3">RUN and TBC1 domain-containing protein 3</fullName>
    </recommendedName>
</protein>
<keyword evidence="2 4" id="KW-0728">SH3 domain</keyword>
<dbReference type="GO" id="GO:0008839">
    <property type="term" value="F:4-hydroxy-tetrahydrodipicolinate reductase"/>
    <property type="evidence" value="ECO:0007669"/>
    <property type="project" value="InterPro"/>
</dbReference>
<evidence type="ECO:0000256" key="4">
    <source>
        <dbReference type="PROSITE-ProRule" id="PRU00192"/>
    </source>
</evidence>
<dbReference type="GO" id="GO:0016765">
    <property type="term" value="F:transferase activity, transferring alkyl or aryl (other than methyl) groups"/>
    <property type="evidence" value="ECO:0007669"/>
    <property type="project" value="InterPro"/>
</dbReference>
<dbReference type="Gene3D" id="1.10.8.270">
    <property type="entry name" value="putative rabgap domain of human tbc1 domain family member 14 like domains"/>
    <property type="match status" value="1"/>
</dbReference>
<dbReference type="SUPFAM" id="SSF55205">
    <property type="entry name" value="EPT/RTPC-like"/>
    <property type="match status" value="1"/>
</dbReference>
<feature type="domain" description="Rab-GAP TBC" evidence="6">
    <location>
        <begin position="140"/>
        <end position="331"/>
    </location>
</feature>
<reference evidence="8 9" key="1">
    <citation type="submission" date="2015-12" db="EMBL/GenBank/DDBJ databases">
        <title>Draft genome of the nematode, Onchocerca flexuosa.</title>
        <authorList>
            <person name="Mitreva M."/>
        </authorList>
    </citation>
    <scope>NUCLEOTIDE SEQUENCE [LARGE SCALE GENOMIC DNA]</scope>
    <source>
        <strain evidence="8">Red Deer</strain>
    </source>
</reference>
<dbReference type="InterPro" id="IPR000195">
    <property type="entry name" value="Rab-GAP-TBC_dom"/>
</dbReference>
<dbReference type="SUPFAM" id="SSF47923">
    <property type="entry name" value="Ypt/Rab-GAP domain of gyp1p"/>
    <property type="match status" value="2"/>
</dbReference>
<dbReference type="OrthoDB" id="44736at2759"/>
<dbReference type="SMART" id="SM00326">
    <property type="entry name" value="SH3"/>
    <property type="match status" value="1"/>
</dbReference>